<dbReference type="Proteomes" id="UP000027190">
    <property type="component" value="Unassembled WGS sequence"/>
</dbReference>
<reference evidence="2 3" key="1">
    <citation type="journal article" date="2014" name="Antonie Van Leeuwenhoek">
        <title>Hyphomonas beringensis sp. nov. and Hyphomonas chukchiensis sp. nov., isolated from surface seawater of the Bering Sea and Chukchi Sea.</title>
        <authorList>
            <person name="Li C."/>
            <person name="Lai Q."/>
            <person name="Li G."/>
            <person name="Dong C."/>
            <person name="Wang J."/>
            <person name="Liao Y."/>
            <person name="Shao Z."/>
        </authorList>
    </citation>
    <scope>NUCLEOTIDE SEQUENCE [LARGE SCALE GENOMIC DNA]</scope>
    <source>
        <strain evidence="2 3">BH-BN04-4</strain>
    </source>
</reference>
<dbReference type="AlphaFoldDB" id="A0A062ULJ2"/>
<evidence type="ECO:0000256" key="1">
    <source>
        <dbReference type="SAM" id="Coils"/>
    </source>
</evidence>
<keyword evidence="1" id="KW-0175">Coiled coil</keyword>
<evidence type="ECO:0000313" key="3">
    <source>
        <dbReference type="Proteomes" id="UP000027190"/>
    </source>
</evidence>
<dbReference type="eggNOG" id="ENOG5032HDB">
    <property type="taxonomic scope" value="Bacteria"/>
</dbReference>
<dbReference type="PATRIC" id="fig|1280947.3.peg.2115"/>
<dbReference type="RefSeq" id="WP_034740064.1">
    <property type="nucleotide sequence ID" value="NZ_AWFG01000030.1"/>
</dbReference>
<organism evidence="2 3">
    <name type="scientific">Hyphomonas chukchiensis</name>
    <dbReference type="NCBI Taxonomy" id="1280947"/>
    <lineage>
        <taxon>Bacteria</taxon>
        <taxon>Pseudomonadati</taxon>
        <taxon>Pseudomonadota</taxon>
        <taxon>Alphaproteobacteria</taxon>
        <taxon>Hyphomonadales</taxon>
        <taxon>Hyphomonadaceae</taxon>
        <taxon>Hyphomonas</taxon>
    </lineage>
</organism>
<dbReference type="OrthoDB" id="7628610at2"/>
<feature type="coiled-coil region" evidence="1">
    <location>
        <begin position="62"/>
        <end position="89"/>
    </location>
</feature>
<gene>
    <name evidence="2" type="ORF">HY30_04655</name>
</gene>
<sequence length="198" mass="21316">MSEAFLATLPRFDTDAPAPASNARRILLRQAGVEPAPEQPVLEPAEAIDPEPEMAAPVHPDFADVEIVMAALSDTIERLERESRQQTLNTTQAIAARLFPELSRAFLAQEIGRHLSAMVPTTAPAVEIRAQSLLAEKLRELVAASATLSERCAVVTAGQDESSRVEVSWETGGVTFDFDGLLNACLAQLDSPQASIKE</sequence>
<protein>
    <submittedName>
        <fullName evidence="2">Uncharacterized protein</fullName>
    </submittedName>
</protein>
<dbReference type="EMBL" id="AWFG01000030">
    <property type="protein sequence ID" value="KCZ57464.1"/>
    <property type="molecule type" value="Genomic_DNA"/>
</dbReference>
<name>A0A062ULJ2_9PROT</name>
<dbReference type="STRING" id="1280947.HY30_04655"/>
<keyword evidence="3" id="KW-1185">Reference proteome</keyword>
<evidence type="ECO:0000313" key="2">
    <source>
        <dbReference type="EMBL" id="KCZ57464.1"/>
    </source>
</evidence>
<comment type="caution">
    <text evidence="2">The sequence shown here is derived from an EMBL/GenBank/DDBJ whole genome shotgun (WGS) entry which is preliminary data.</text>
</comment>
<accession>A0A062ULJ2</accession>
<proteinExistence type="predicted"/>